<name>A0A839T5N4_AZOMA</name>
<keyword evidence="2" id="KW-1185">Reference proteome</keyword>
<dbReference type="Proteomes" id="UP000549250">
    <property type="component" value="Unassembled WGS sequence"/>
</dbReference>
<comment type="caution">
    <text evidence="1">The sequence shown here is derived from an EMBL/GenBank/DDBJ whole genome shotgun (WGS) entry which is preliminary data.</text>
</comment>
<dbReference type="AlphaFoldDB" id="A0A839T5N4"/>
<evidence type="ECO:0000313" key="2">
    <source>
        <dbReference type="Proteomes" id="UP000549250"/>
    </source>
</evidence>
<evidence type="ECO:0000313" key="1">
    <source>
        <dbReference type="EMBL" id="MBB3104732.1"/>
    </source>
</evidence>
<reference evidence="1 2" key="1">
    <citation type="submission" date="2020-08" db="EMBL/GenBank/DDBJ databases">
        <title>Genomic Encyclopedia of Type Strains, Phase III (KMG-III): the genomes of soil and plant-associated and newly described type strains.</title>
        <authorList>
            <person name="Whitman W."/>
        </authorList>
    </citation>
    <scope>NUCLEOTIDE SEQUENCE [LARGE SCALE GENOMIC DNA]</scope>
    <source>
        <strain evidence="1 2">CECT 4462</strain>
    </source>
</reference>
<proteinExistence type="predicted"/>
<gene>
    <name evidence="1" type="ORF">FHR87_003158</name>
</gene>
<dbReference type="RefSeq" id="WP_420826747.1">
    <property type="nucleotide sequence ID" value="NZ_JACHXI010000019.1"/>
</dbReference>
<organism evidence="1 2">
    <name type="scientific">Azomonas macrocytogenes</name>
    <name type="common">Azotobacter macrocytogenes</name>
    <dbReference type="NCBI Taxonomy" id="69962"/>
    <lineage>
        <taxon>Bacteria</taxon>
        <taxon>Pseudomonadati</taxon>
        <taxon>Pseudomonadota</taxon>
        <taxon>Gammaproteobacteria</taxon>
        <taxon>Pseudomonadales</taxon>
        <taxon>Pseudomonadaceae</taxon>
        <taxon>Azomonas</taxon>
    </lineage>
</organism>
<protein>
    <submittedName>
        <fullName evidence="1">Uncharacterized protein</fullName>
    </submittedName>
</protein>
<dbReference type="EMBL" id="JACHXI010000019">
    <property type="protein sequence ID" value="MBB3104732.1"/>
    <property type="molecule type" value="Genomic_DNA"/>
</dbReference>
<sequence length="50" mass="5357">MLELGHGVLAKMAARLDSPVQYALRLGGSEVPLNALLGKTLRLEYLGAIH</sequence>
<accession>A0A839T5N4</accession>